<gene>
    <name evidence="2" type="ORF">Z520_06323</name>
</gene>
<reference evidence="2 3" key="1">
    <citation type="submission" date="2015-01" db="EMBL/GenBank/DDBJ databases">
        <title>The Genome Sequence of Fonsecaea multimorphosa CBS 102226.</title>
        <authorList>
            <consortium name="The Broad Institute Genomics Platform"/>
            <person name="Cuomo C."/>
            <person name="de Hoog S."/>
            <person name="Gorbushina A."/>
            <person name="Stielow B."/>
            <person name="Teixiera M."/>
            <person name="Abouelleil A."/>
            <person name="Chapman S.B."/>
            <person name="Priest M."/>
            <person name="Young S.K."/>
            <person name="Wortman J."/>
            <person name="Nusbaum C."/>
            <person name="Birren B."/>
        </authorList>
    </citation>
    <scope>NUCLEOTIDE SEQUENCE [LARGE SCALE GENOMIC DNA]</scope>
    <source>
        <strain evidence="2 3">CBS 102226</strain>
    </source>
</reference>
<dbReference type="Gene3D" id="2.60.40.640">
    <property type="match status" value="1"/>
</dbReference>
<keyword evidence="3" id="KW-1185">Reference proteome</keyword>
<dbReference type="RefSeq" id="XP_016632366.1">
    <property type="nucleotide sequence ID" value="XM_016776824.1"/>
</dbReference>
<evidence type="ECO:0000313" key="2">
    <source>
        <dbReference type="EMBL" id="KIX98243.1"/>
    </source>
</evidence>
<organism evidence="2 3">
    <name type="scientific">Fonsecaea multimorphosa CBS 102226</name>
    <dbReference type="NCBI Taxonomy" id="1442371"/>
    <lineage>
        <taxon>Eukaryota</taxon>
        <taxon>Fungi</taxon>
        <taxon>Dikarya</taxon>
        <taxon>Ascomycota</taxon>
        <taxon>Pezizomycotina</taxon>
        <taxon>Eurotiomycetes</taxon>
        <taxon>Chaetothyriomycetidae</taxon>
        <taxon>Chaetothyriales</taxon>
        <taxon>Herpotrichiellaceae</taxon>
        <taxon>Fonsecaea</taxon>
    </lineage>
</organism>
<accession>A0A0D2KNE5</accession>
<dbReference type="OrthoDB" id="4155932at2759"/>
<dbReference type="InterPro" id="IPR014752">
    <property type="entry name" value="Arrestin-like_C"/>
</dbReference>
<evidence type="ECO:0008006" key="4">
    <source>
        <dbReference type="Google" id="ProtNLM"/>
    </source>
</evidence>
<dbReference type="VEuPathDB" id="FungiDB:Z520_06323"/>
<dbReference type="EMBL" id="KN848072">
    <property type="protein sequence ID" value="KIX98243.1"/>
    <property type="molecule type" value="Genomic_DNA"/>
</dbReference>
<evidence type="ECO:0000256" key="1">
    <source>
        <dbReference type="SAM" id="MobiDB-lite"/>
    </source>
</evidence>
<dbReference type="AlphaFoldDB" id="A0A0D2KNE5"/>
<evidence type="ECO:0000313" key="3">
    <source>
        <dbReference type="Proteomes" id="UP000053411"/>
    </source>
</evidence>
<feature type="compositionally biased region" description="Basic and acidic residues" evidence="1">
    <location>
        <begin position="342"/>
        <end position="352"/>
    </location>
</feature>
<protein>
    <recommendedName>
        <fullName evidence="4">Arrestin-like N-terminal domain-containing protein</fullName>
    </recommendedName>
</protein>
<feature type="region of interest" description="Disordered" evidence="1">
    <location>
        <begin position="329"/>
        <end position="352"/>
    </location>
</feature>
<sequence length="475" mass="52439">MAENLSIAFDISEQQYWLPGEHIRGSVIIKVPFSTAISSARIDFEGLSLIHTTNNDRSTTFSTHKFLYQNHDVRSVTKVSDVTQKTCLSTYRIPFDFLISSTISSGAGKLPDGGLELPPTMLIGRLVWSRKHGRVFAQPNISYHLVAKVALVDQSSSNTRVLREEKPIKIWKSSSSLPPISLGDFAAEYRTVAETQCALRRLLVSPKLRLTISTTEPAAVAFSCRNSDQVAHVDLSVRLSRPASSHADEGRLRSLLDQKVKIQVQACLRAKTFYSPVAFEKFPGQTMLTPTSSCRMNDKVFQLGAVMGLPVDPAVAAWRRPSIHFEGSTHDGSFAVGEEKDEEKRELRTRGLSDDDAHASKVDGAIWHSHFYCPLTIPHGLVPTFWSPTASQQYSLLLGVKVLGIKSQTKLRLEVPLQIYYDLGPVAAPCGPRCRRLLLGNGETGRPQRDQQEGGNVSTTIVMHDVGEGSPPMYV</sequence>
<dbReference type="Proteomes" id="UP000053411">
    <property type="component" value="Unassembled WGS sequence"/>
</dbReference>
<dbReference type="GeneID" id="27712069"/>
<name>A0A0D2KNE5_9EURO</name>
<proteinExistence type="predicted"/>